<sequence length="89" mass="9875">GGGSPIKHQKSGTKRRLTSSIIEPPYDTISKKMRCDEFEAQNVDMIDSLSLRELGNPCTLKTLRDLSREISPNLVFLSETRLAGGLVEK</sequence>
<feature type="non-terminal residue" evidence="2">
    <location>
        <position position="89"/>
    </location>
</feature>
<dbReference type="Proteomes" id="UP000237105">
    <property type="component" value="Unassembled WGS sequence"/>
</dbReference>
<protein>
    <submittedName>
        <fullName evidence="2">Uncharacterized protein</fullName>
    </submittedName>
</protein>
<dbReference type="EMBL" id="JXTB01000173">
    <property type="protein sequence ID" value="PON56273.1"/>
    <property type="molecule type" value="Genomic_DNA"/>
</dbReference>
<dbReference type="AlphaFoldDB" id="A0A2P5C5E0"/>
<feature type="region of interest" description="Disordered" evidence="1">
    <location>
        <begin position="1"/>
        <end position="20"/>
    </location>
</feature>
<dbReference type="OrthoDB" id="10373159at2759"/>
<evidence type="ECO:0000256" key="1">
    <source>
        <dbReference type="SAM" id="MobiDB-lite"/>
    </source>
</evidence>
<evidence type="ECO:0000313" key="2">
    <source>
        <dbReference type="EMBL" id="PON56273.1"/>
    </source>
</evidence>
<organism evidence="2 3">
    <name type="scientific">Parasponia andersonii</name>
    <name type="common">Sponia andersonii</name>
    <dbReference type="NCBI Taxonomy" id="3476"/>
    <lineage>
        <taxon>Eukaryota</taxon>
        <taxon>Viridiplantae</taxon>
        <taxon>Streptophyta</taxon>
        <taxon>Embryophyta</taxon>
        <taxon>Tracheophyta</taxon>
        <taxon>Spermatophyta</taxon>
        <taxon>Magnoliopsida</taxon>
        <taxon>eudicotyledons</taxon>
        <taxon>Gunneridae</taxon>
        <taxon>Pentapetalae</taxon>
        <taxon>rosids</taxon>
        <taxon>fabids</taxon>
        <taxon>Rosales</taxon>
        <taxon>Cannabaceae</taxon>
        <taxon>Parasponia</taxon>
    </lineage>
</organism>
<reference evidence="3" key="1">
    <citation type="submission" date="2016-06" db="EMBL/GenBank/DDBJ databases">
        <title>Parallel loss of symbiosis genes in relatives of nitrogen-fixing non-legume Parasponia.</title>
        <authorList>
            <person name="Van Velzen R."/>
            <person name="Holmer R."/>
            <person name="Bu F."/>
            <person name="Rutten L."/>
            <person name="Van Zeijl A."/>
            <person name="Liu W."/>
            <person name="Santuari L."/>
            <person name="Cao Q."/>
            <person name="Sharma T."/>
            <person name="Shen D."/>
            <person name="Roswanjaya Y."/>
            <person name="Wardhani T."/>
            <person name="Kalhor M.S."/>
            <person name="Jansen J."/>
            <person name="Van den Hoogen J."/>
            <person name="Gungor B."/>
            <person name="Hartog M."/>
            <person name="Hontelez J."/>
            <person name="Verver J."/>
            <person name="Yang W.-C."/>
            <person name="Schijlen E."/>
            <person name="Repin R."/>
            <person name="Schilthuizen M."/>
            <person name="Schranz E."/>
            <person name="Heidstra R."/>
            <person name="Miyata K."/>
            <person name="Fedorova E."/>
            <person name="Kohlen W."/>
            <person name="Bisseling T."/>
            <person name="Smit S."/>
            <person name="Geurts R."/>
        </authorList>
    </citation>
    <scope>NUCLEOTIDE SEQUENCE [LARGE SCALE GENOMIC DNA]</scope>
    <source>
        <strain evidence="3">cv. WU1-14</strain>
    </source>
</reference>
<proteinExistence type="predicted"/>
<keyword evidence="3" id="KW-1185">Reference proteome</keyword>
<feature type="non-terminal residue" evidence="2">
    <location>
        <position position="1"/>
    </location>
</feature>
<comment type="caution">
    <text evidence="2">The sequence shown here is derived from an EMBL/GenBank/DDBJ whole genome shotgun (WGS) entry which is preliminary data.</text>
</comment>
<gene>
    <name evidence="2" type="ORF">PanWU01x14_182850</name>
</gene>
<evidence type="ECO:0000313" key="3">
    <source>
        <dbReference type="Proteomes" id="UP000237105"/>
    </source>
</evidence>
<accession>A0A2P5C5E0</accession>
<feature type="compositionally biased region" description="Basic residues" evidence="1">
    <location>
        <begin position="7"/>
        <end position="17"/>
    </location>
</feature>
<name>A0A2P5C5E0_PARAD</name>